<dbReference type="Pfam" id="PF07995">
    <property type="entry name" value="GSDH"/>
    <property type="match status" value="1"/>
</dbReference>
<dbReference type="EMBL" id="JAUFPT010000135">
    <property type="protein sequence ID" value="MDN3575046.1"/>
    <property type="molecule type" value="Genomic_DNA"/>
</dbReference>
<dbReference type="SUPFAM" id="SSF50952">
    <property type="entry name" value="Soluble quinoprotein glucose dehydrogenase"/>
    <property type="match status" value="1"/>
</dbReference>
<proteinExistence type="predicted"/>
<dbReference type="InterPro" id="IPR011042">
    <property type="entry name" value="6-blade_b-propeller_TolB-like"/>
</dbReference>
<dbReference type="Gene3D" id="2.120.10.30">
    <property type="entry name" value="TolB, C-terminal domain"/>
    <property type="match status" value="1"/>
</dbReference>
<dbReference type="RefSeq" id="WP_238294006.1">
    <property type="nucleotide sequence ID" value="NZ_BPQS01000090.1"/>
</dbReference>
<gene>
    <name evidence="3" type="ORF">QWZ18_31175</name>
</gene>
<name>A0ABT8AYW8_9HYPH</name>
<keyword evidence="1" id="KW-0732">Signal</keyword>
<dbReference type="Proteomes" id="UP001244297">
    <property type="component" value="Unassembled WGS sequence"/>
</dbReference>
<evidence type="ECO:0000259" key="2">
    <source>
        <dbReference type="Pfam" id="PF07995"/>
    </source>
</evidence>
<dbReference type="EC" id="1.1.5.-" evidence="3"/>
<reference evidence="4" key="1">
    <citation type="journal article" date="2019" name="Int. J. Syst. Evol. Microbiol.">
        <title>The Global Catalogue of Microorganisms (GCM) 10K type strain sequencing project: providing services to taxonomists for standard genome sequencing and annotation.</title>
        <authorList>
            <consortium name="The Broad Institute Genomics Platform"/>
            <consortium name="The Broad Institute Genome Sequencing Center for Infectious Disease"/>
            <person name="Wu L."/>
            <person name="Ma J."/>
        </authorList>
    </citation>
    <scope>NUCLEOTIDE SEQUENCE [LARGE SCALE GENOMIC DNA]</scope>
    <source>
        <strain evidence="4">CECT 7806</strain>
    </source>
</reference>
<dbReference type="InterPro" id="IPR011041">
    <property type="entry name" value="Quinoprot_gluc/sorb_DH_b-prop"/>
</dbReference>
<feature type="signal peptide" evidence="1">
    <location>
        <begin position="1"/>
        <end position="19"/>
    </location>
</feature>
<protein>
    <submittedName>
        <fullName evidence="3">PQQ-dependent sugar dehydrogenase</fullName>
        <ecNumber evidence="3">1.1.5.-</ecNumber>
    </submittedName>
</protein>
<dbReference type="PANTHER" id="PTHR19328">
    <property type="entry name" value="HEDGEHOG-INTERACTING PROTEIN"/>
    <property type="match status" value="1"/>
</dbReference>
<comment type="caution">
    <text evidence="3">The sequence shown here is derived from an EMBL/GenBank/DDBJ whole genome shotgun (WGS) entry which is preliminary data.</text>
</comment>
<evidence type="ECO:0000313" key="4">
    <source>
        <dbReference type="Proteomes" id="UP001244297"/>
    </source>
</evidence>
<dbReference type="InterPro" id="IPR012938">
    <property type="entry name" value="Glc/Sorbosone_DH"/>
</dbReference>
<keyword evidence="4" id="KW-1185">Reference proteome</keyword>
<evidence type="ECO:0000313" key="3">
    <source>
        <dbReference type="EMBL" id="MDN3575046.1"/>
    </source>
</evidence>
<sequence>MNRYAVLVCAALTVAVVPAAGQQRLKSEKARILVETVARGLDHPWGLAFFSDGRMLVTERAGHLRIVSPDGQVSRPIAGVPRVYVYEGGLLDVALDPKFTENRLVYLSYGEPREGGAATAVGRARLNAANAALENFQVIFQQQPAVANANHFGSRLIFAPDGKLFISTGERGNSDLAQDLSTDLGKLIRINPDGSAPPDNPFVRRKGARPEIWTYGHRNIQGLAFHPDTGALWEGEFGPTGGDEINIIEPGRNYGWPLVSWGENADGSAIPRPPTRPDLVDAIYHWTPSVSFSGMTFYTGNAIPSWRGDLLLAGLASQALIRLTLDGTHVTGEERVPVGERIRHVAQGPDGFVYILTDEDGRILRLRTDR</sequence>
<feature type="chain" id="PRO_5045054924" evidence="1">
    <location>
        <begin position="20"/>
        <end position="370"/>
    </location>
</feature>
<dbReference type="PANTHER" id="PTHR19328:SF75">
    <property type="entry name" value="ALDOSE SUGAR DEHYDROGENASE YLII"/>
    <property type="match status" value="1"/>
</dbReference>
<organism evidence="3 4">
    <name type="scientific">Methylobacterium longum</name>
    <dbReference type="NCBI Taxonomy" id="767694"/>
    <lineage>
        <taxon>Bacteria</taxon>
        <taxon>Pseudomonadati</taxon>
        <taxon>Pseudomonadota</taxon>
        <taxon>Alphaproteobacteria</taxon>
        <taxon>Hyphomicrobiales</taxon>
        <taxon>Methylobacteriaceae</taxon>
        <taxon>Methylobacterium</taxon>
    </lineage>
</organism>
<feature type="domain" description="Glucose/Sorbosone dehydrogenase" evidence="2">
    <location>
        <begin position="41"/>
        <end position="365"/>
    </location>
</feature>
<accession>A0ABT8AYW8</accession>
<keyword evidence="3" id="KW-0560">Oxidoreductase</keyword>
<evidence type="ECO:0000256" key="1">
    <source>
        <dbReference type="SAM" id="SignalP"/>
    </source>
</evidence>
<dbReference type="GO" id="GO:0016491">
    <property type="term" value="F:oxidoreductase activity"/>
    <property type="evidence" value="ECO:0007669"/>
    <property type="project" value="UniProtKB-KW"/>
</dbReference>